<keyword evidence="5" id="KW-0488">Methylation</keyword>
<feature type="compositionally biased region" description="Low complexity" evidence="22">
    <location>
        <begin position="847"/>
        <end position="861"/>
    </location>
</feature>
<feature type="repeat" description="RCC1" evidence="21">
    <location>
        <begin position="210"/>
        <end position="262"/>
    </location>
</feature>
<feature type="compositionally biased region" description="Basic and acidic residues" evidence="22">
    <location>
        <begin position="1188"/>
        <end position="1206"/>
    </location>
</feature>
<dbReference type="GeneID" id="108259177"/>
<dbReference type="Pfam" id="PF00415">
    <property type="entry name" value="RCC1"/>
    <property type="match status" value="1"/>
</dbReference>
<feature type="repeat" description="RCC1" evidence="21">
    <location>
        <begin position="160"/>
        <end position="209"/>
    </location>
</feature>
<feature type="region of interest" description="Disordered" evidence="22">
    <location>
        <begin position="562"/>
        <end position="708"/>
    </location>
</feature>
<feature type="region of interest" description="Disordered" evidence="22">
    <location>
        <begin position="514"/>
        <end position="536"/>
    </location>
</feature>
<keyword evidence="9" id="KW-0344">Guanine-nucleotide releasing factor</keyword>
<evidence type="ECO:0000256" key="14">
    <source>
        <dbReference type="ARBA" id="ARBA00023069"/>
    </source>
</evidence>
<evidence type="ECO:0000256" key="17">
    <source>
        <dbReference type="ARBA" id="ARBA00023288"/>
    </source>
</evidence>
<dbReference type="GO" id="GO:0005085">
    <property type="term" value="F:guanyl-nucleotide exchange factor activity"/>
    <property type="evidence" value="ECO:0007669"/>
    <property type="project" value="UniProtKB-KW"/>
</dbReference>
<feature type="compositionally biased region" description="Basic and acidic residues" evidence="22">
    <location>
        <begin position="469"/>
        <end position="482"/>
    </location>
</feature>
<accession>A0A9F7R2Z2</accession>
<keyword evidence="18" id="KW-0636">Prenylation</keyword>
<organism evidence="24 25">
    <name type="scientific">Ictalurus punctatus</name>
    <name type="common">Channel catfish</name>
    <name type="synonym">Silurus punctatus</name>
    <dbReference type="NCBI Taxonomy" id="7998"/>
    <lineage>
        <taxon>Eukaryota</taxon>
        <taxon>Metazoa</taxon>
        <taxon>Chordata</taxon>
        <taxon>Craniata</taxon>
        <taxon>Vertebrata</taxon>
        <taxon>Euteleostomi</taxon>
        <taxon>Actinopterygii</taxon>
        <taxon>Neopterygii</taxon>
        <taxon>Teleostei</taxon>
        <taxon>Ostariophysi</taxon>
        <taxon>Siluriformes</taxon>
        <taxon>Ictaluridae</taxon>
        <taxon>Ictalurus</taxon>
    </lineage>
</organism>
<dbReference type="PROSITE" id="PS50012">
    <property type="entry name" value="RCC1_3"/>
    <property type="match status" value="6"/>
</dbReference>
<feature type="repeat" description="RCC1" evidence="21">
    <location>
        <begin position="262"/>
        <end position="314"/>
    </location>
</feature>
<evidence type="ECO:0000256" key="8">
    <source>
        <dbReference type="ARBA" id="ARBA00022606"/>
    </source>
</evidence>
<evidence type="ECO:0000256" key="1">
    <source>
        <dbReference type="ARBA" id="ARBA00004120"/>
    </source>
</evidence>
<keyword evidence="24" id="KW-1185">Reference proteome</keyword>
<feature type="repeat" description="RCC1" evidence="21">
    <location>
        <begin position="107"/>
        <end position="159"/>
    </location>
</feature>
<keyword evidence="16" id="KW-0966">Cell projection</keyword>
<feature type="compositionally biased region" description="Basic and acidic residues" evidence="22">
    <location>
        <begin position="1258"/>
        <end position="1269"/>
    </location>
</feature>
<feature type="compositionally biased region" description="Basic and acidic residues" evidence="22">
    <location>
        <begin position="1114"/>
        <end position="1125"/>
    </location>
</feature>
<feature type="compositionally biased region" description="Polar residues" evidence="22">
    <location>
        <begin position="433"/>
        <end position="464"/>
    </location>
</feature>
<reference evidence="24" key="1">
    <citation type="journal article" date="2016" name="Nat. Commun.">
        <title>The channel catfish genome sequence provides insights into the evolution of scale formation in teleosts.</title>
        <authorList>
            <person name="Liu Z."/>
            <person name="Liu S."/>
            <person name="Yao J."/>
            <person name="Bao L."/>
            <person name="Zhang J."/>
            <person name="Li Y."/>
            <person name="Jiang C."/>
            <person name="Sun L."/>
            <person name="Wang R."/>
            <person name="Zhang Y."/>
            <person name="Zhou T."/>
            <person name="Zeng Q."/>
            <person name="Fu Q."/>
            <person name="Gao S."/>
            <person name="Li N."/>
            <person name="Koren S."/>
            <person name="Jiang Y."/>
            <person name="Zimin A."/>
            <person name="Xu P."/>
            <person name="Phillippy A.M."/>
            <person name="Geng X."/>
            <person name="Song L."/>
            <person name="Sun F."/>
            <person name="Li C."/>
            <person name="Wang X."/>
            <person name="Chen A."/>
            <person name="Jin Y."/>
            <person name="Yuan Z."/>
            <person name="Yang Y."/>
            <person name="Tan S."/>
            <person name="Peatman E."/>
            <person name="Lu J."/>
            <person name="Qin Z."/>
            <person name="Dunham R."/>
            <person name="Li Z."/>
            <person name="Sonstegard T."/>
            <person name="Feng J."/>
            <person name="Danzmann R.G."/>
            <person name="Schroeder S."/>
            <person name="Scheffler B."/>
            <person name="Duke M.V."/>
            <person name="Ballard L."/>
            <person name="Kucuktas H."/>
            <person name="Kaltenboeck L."/>
            <person name="Liu H."/>
            <person name="Armbruster J."/>
            <person name="Xie Y."/>
            <person name="Kirby M.L."/>
            <person name="Tian Y."/>
            <person name="Flanagan M.E."/>
            <person name="Mu W."/>
            <person name="Waldbieser G.C."/>
        </authorList>
    </citation>
    <scope>NUCLEOTIDE SEQUENCE [LARGE SCALE GENOMIC DNA]</scope>
    <source>
        <strain evidence="24">SDA103</strain>
    </source>
</reference>
<feature type="compositionally biased region" description="Acidic residues" evidence="22">
    <location>
        <begin position="1126"/>
        <end position="1143"/>
    </location>
</feature>
<feature type="compositionally biased region" description="Acidic residues" evidence="22">
    <location>
        <begin position="1270"/>
        <end position="1285"/>
    </location>
</feature>
<dbReference type="GO" id="GO:0007601">
    <property type="term" value="P:visual perception"/>
    <property type="evidence" value="ECO:0007669"/>
    <property type="project" value="UniProtKB-KW"/>
</dbReference>
<feature type="compositionally biased region" description="Acidic residues" evidence="22">
    <location>
        <begin position="1384"/>
        <end position="1425"/>
    </location>
</feature>
<feature type="region of interest" description="Disordered" evidence="22">
    <location>
        <begin position="404"/>
        <end position="492"/>
    </location>
</feature>
<evidence type="ECO:0000256" key="11">
    <source>
        <dbReference type="ARBA" id="ARBA00022794"/>
    </source>
</evidence>
<evidence type="ECO:0000256" key="5">
    <source>
        <dbReference type="ARBA" id="ARBA00022481"/>
    </source>
</evidence>
<dbReference type="PANTHER" id="PTHR22872:SF9">
    <property type="entry name" value="X-LINKED RETINITIS PIGMENTOSA GTPASE REGULATOR"/>
    <property type="match status" value="1"/>
</dbReference>
<keyword evidence="14" id="KW-0969">Cilium</keyword>
<feature type="compositionally biased region" description="Basic residues" evidence="22">
    <location>
        <begin position="1571"/>
        <end position="1587"/>
    </location>
</feature>
<dbReference type="InterPro" id="IPR000408">
    <property type="entry name" value="Reg_chr_condens"/>
</dbReference>
<feature type="compositionally biased region" description="Acidic residues" evidence="22">
    <location>
        <begin position="1547"/>
        <end position="1567"/>
    </location>
</feature>
<dbReference type="InterPro" id="IPR051625">
    <property type="entry name" value="Signaling_Regulatory_Domain"/>
</dbReference>
<dbReference type="Pfam" id="PF25390">
    <property type="entry name" value="WD40_RLD"/>
    <property type="match status" value="1"/>
</dbReference>
<keyword evidence="12" id="KW-0282">Flagellum</keyword>
<evidence type="ECO:0000313" key="25">
    <source>
        <dbReference type="RefSeq" id="XP_053532402.1"/>
    </source>
</evidence>
<evidence type="ECO:0000256" key="2">
    <source>
        <dbReference type="ARBA" id="ARBA00004300"/>
    </source>
</evidence>
<evidence type="ECO:0000256" key="13">
    <source>
        <dbReference type="ARBA" id="ARBA00023034"/>
    </source>
</evidence>
<evidence type="ECO:0000256" key="6">
    <source>
        <dbReference type="ARBA" id="ARBA00022490"/>
    </source>
</evidence>
<dbReference type="GO" id="GO:0005929">
    <property type="term" value="C:cilium"/>
    <property type="evidence" value="ECO:0007669"/>
    <property type="project" value="UniProtKB-ARBA"/>
</dbReference>
<evidence type="ECO:0000256" key="22">
    <source>
        <dbReference type="SAM" id="MobiDB-lite"/>
    </source>
</evidence>
<feature type="compositionally biased region" description="Basic and acidic residues" evidence="22">
    <location>
        <begin position="670"/>
        <end position="691"/>
    </location>
</feature>
<evidence type="ECO:0000256" key="15">
    <source>
        <dbReference type="ARBA" id="ARBA00023212"/>
    </source>
</evidence>
<feature type="compositionally biased region" description="Acidic residues" evidence="22">
    <location>
        <begin position="1362"/>
        <end position="1376"/>
    </location>
</feature>
<feature type="compositionally biased region" description="Acidic residues" evidence="22">
    <location>
        <begin position="1487"/>
        <end position="1518"/>
    </location>
</feature>
<dbReference type="SUPFAM" id="SSF50985">
    <property type="entry name" value="RCC1/BLIP-II"/>
    <property type="match status" value="1"/>
</dbReference>
<evidence type="ECO:0000256" key="12">
    <source>
        <dbReference type="ARBA" id="ARBA00022846"/>
    </source>
</evidence>
<evidence type="ECO:0000256" key="21">
    <source>
        <dbReference type="PROSITE-ProRule" id="PRU00235"/>
    </source>
</evidence>
<keyword evidence="7" id="KW-0597">Phosphoprotein</keyword>
<evidence type="ECO:0000256" key="3">
    <source>
        <dbReference type="ARBA" id="ARBA00004555"/>
    </source>
</evidence>
<dbReference type="GO" id="GO:0005794">
    <property type="term" value="C:Golgi apparatus"/>
    <property type="evidence" value="ECO:0007669"/>
    <property type="project" value="UniProtKB-SubCell"/>
</dbReference>
<evidence type="ECO:0000313" key="24">
    <source>
        <dbReference type="Proteomes" id="UP000221080"/>
    </source>
</evidence>
<feature type="repeat" description="RCC1" evidence="21">
    <location>
        <begin position="55"/>
        <end position="106"/>
    </location>
</feature>
<evidence type="ECO:0000259" key="23">
    <source>
        <dbReference type="Pfam" id="PF25390"/>
    </source>
</evidence>
<keyword evidence="11" id="KW-0970">Cilium biogenesis/degradation</keyword>
<evidence type="ECO:0000256" key="18">
    <source>
        <dbReference type="ARBA" id="ARBA00023289"/>
    </source>
</evidence>
<evidence type="ECO:0000256" key="10">
    <source>
        <dbReference type="ARBA" id="ARBA00022737"/>
    </source>
</evidence>
<evidence type="ECO:0000256" key="19">
    <source>
        <dbReference type="ARBA" id="ARBA00023305"/>
    </source>
</evidence>
<comment type="subcellular location">
    <subcellularLocation>
        <location evidence="1">Cytoplasm</location>
        <location evidence="1">Cytoskeleton</location>
        <location evidence="1">Cilium basal body</location>
    </subcellularLocation>
    <subcellularLocation>
        <location evidence="4">Cytoplasm</location>
        <location evidence="4">Cytoskeleton</location>
        <location evidence="4">Flagellum axoneme</location>
    </subcellularLocation>
    <subcellularLocation>
        <location evidence="2">Cytoplasm</location>
        <location evidence="2">Cytoskeleton</location>
        <location evidence="2">Microtubule organizing center</location>
        <location evidence="2">Centrosome</location>
    </subcellularLocation>
    <subcellularLocation>
        <location evidence="3">Golgi apparatus</location>
    </subcellularLocation>
</comment>
<feature type="compositionally biased region" description="Basic residues" evidence="22">
    <location>
        <begin position="522"/>
        <end position="531"/>
    </location>
</feature>
<evidence type="ECO:0000256" key="20">
    <source>
        <dbReference type="ARBA" id="ARBA00073293"/>
    </source>
</evidence>
<evidence type="ECO:0000256" key="9">
    <source>
        <dbReference type="ARBA" id="ARBA00022658"/>
    </source>
</evidence>
<feature type="compositionally biased region" description="Basic and acidic residues" evidence="22">
    <location>
        <begin position="1050"/>
        <end position="1073"/>
    </location>
</feature>
<dbReference type="GO" id="GO:0030030">
    <property type="term" value="P:cell projection organization"/>
    <property type="evidence" value="ECO:0007669"/>
    <property type="project" value="UniProtKB-KW"/>
</dbReference>
<feature type="domain" description="RCC1-like" evidence="23">
    <location>
        <begin position="139"/>
        <end position="366"/>
    </location>
</feature>
<dbReference type="PROSITE" id="PS00626">
    <property type="entry name" value="RCC1_2"/>
    <property type="match status" value="4"/>
</dbReference>
<feature type="region of interest" description="Disordered" evidence="22">
    <location>
        <begin position="745"/>
        <end position="822"/>
    </location>
</feature>
<feature type="repeat" description="RCC1" evidence="21">
    <location>
        <begin position="315"/>
        <end position="368"/>
    </location>
</feature>
<proteinExistence type="predicted"/>
<dbReference type="FunFam" id="2.130.10.30:FF:000013">
    <property type="entry name" value="Retinitis pigmentosa GTPase regulator isoform 1"/>
    <property type="match status" value="1"/>
</dbReference>
<feature type="region of interest" description="Disordered" evidence="22">
    <location>
        <begin position="843"/>
        <end position="1609"/>
    </location>
</feature>
<feature type="compositionally biased region" description="Basic and acidic residues" evidence="22">
    <location>
        <begin position="1537"/>
        <end position="1546"/>
    </location>
</feature>
<dbReference type="InterPro" id="IPR058923">
    <property type="entry name" value="RCC1-like_dom"/>
</dbReference>
<dbReference type="PRINTS" id="PR00633">
    <property type="entry name" value="RCCNDNSATION"/>
</dbReference>
<keyword evidence="8" id="KW-0716">Sensory transduction</keyword>
<evidence type="ECO:0000256" key="4">
    <source>
        <dbReference type="ARBA" id="ARBA00004611"/>
    </source>
</evidence>
<evidence type="ECO:0000256" key="16">
    <source>
        <dbReference type="ARBA" id="ARBA00023273"/>
    </source>
</evidence>
<dbReference type="Gene3D" id="2.130.10.30">
    <property type="entry name" value="Regulator of chromosome condensation 1/beta-lactamase-inhibitor protein II"/>
    <property type="match status" value="1"/>
</dbReference>
<feature type="compositionally biased region" description="Basic and acidic residues" evidence="22">
    <location>
        <begin position="999"/>
        <end position="1017"/>
    </location>
</feature>
<dbReference type="PANTHER" id="PTHR22872">
    <property type="entry name" value="BTK-BINDING PROTEIN-RELATED"/>
    <property type="match status" value="1"/>
</dbReference>
<dbReference type="RefSeq" id="XP_053532402.1">
    <property type="nucleotide sequence ID" value="XM_053676427.1"/>
</dbReference>
<reference evidence="25" key="2">
    <citation type="submission" date="2025-08" db="UniProtKB">
        <authorList>
            <consortium name="RefSeq"/>
        </authorList>
    </citation>
    <scope>IDENTIFICATION</scope>
    <source>
        <tissue evidence="25">Blood</tissue>
    </source>
</reference>
<keyword evidence="6" id="KW-0963">Cytoplasm</keyword>
<sequence length="1609" mass="178744">MAGDTEDEIPETGAVFTFGKSKFADNVPSKFWLKNDVPLKLACGDEHTALITAIGKLFMFGSNNWGQLGLGEKISVNKPTCVKALKSEKVQLVACGRTHTLVYTSCGNLYAAGGNNEGQLGLGDFVERTSFQLVEFFTKRGPIKMLAAGSNTSAAILQDGKLYVWGDNSEGQIGLGREEGTPTPRELYVGRRVTWISCGYYHSAFVTEDGALFTFGERDSGKLGLSTTRVLNHRVPQQVEGICERVLQVACGGGHTLALAEKHLYSFGLGQFGQLGHGTFVFESSLPRVVEHFRKGRVKHIACGENHSAVLTESGLLYTFGDGRHGKLALGEEYFANQFKPTLCPRFLKYNVQDVTCGGCHMLVLAKPRLKRSEDMIVEDDDVTEDHLEKLLREAESRCGLNRSLSARERRRERRSPEQFGMMFRTLPPLSSGHLNVSLPASGQTLPSQLNKRTMNGFQRNGLLSRTGKVTEEHEVEGKTPDENYEDNESVKDLGETSDLLNLTHVMKMDPGEKTITLSPVQKKKVKAGGKRSKEVERLIQDSAPDNGWAGLSSSKAQPTELLRSASGKSQFGEHQRPSIPYQSSQSWDSDKGNAMKESSLIRHTVRKRRAKTESQTKSKSKPDSQRQLIGFKPKARAQPGQEDVCKSEVKAHPSNIKGEKESEEEVYESEEKANHFRQGDLDKSGSEKRSVNKRHGQAIKERRQELPGEFSAQITEVKRIPAESESKAVKVKSKPIVVQSKLLDSTTEHDVKTWDGCTSSEQYKQEHVPTKKTQSAKPEPNMDSQKKTNGVVLDFKAAASATDSISSQSEHTLPRSLMEVSSLTEDLPVESPVRLLKKGASSQFLSQAASINSSQSSGQSPNTLDKETLSNAASISEDPEKNVSKRTAVTINVMPVLAASDEEPKKSMSQYQSEEKVEDKGGESARDEIGQLSQEEEEDNESRGLTDSERLAKGRDKSSSVEYGKEGSKSVGQVTNDDGEAQDETNWSMSSEGEETGGEEKEEKSKTASEQGKDCETEPEEETSSHVLEEGVDEELSEAQNVEQEEEESRMSYREEESRRESGREMESRGSETEEEEGEEESKSSKSESVSAAKEEHGEGDESEEEEEENSSEEEKGFIGKEKNEGEDEEESGNESEAEGDTVEGGSEKDQQESGTEEQESEEGEKESEKEEESEAGKEEREEEREEESKAGKNEIEEESEVGKEESEEEEEESEAGKEESEAEEEESEAGKEESKAEEEESEAEEEESEAEEEESETGKEESEAGKEESEEEEEESEAEEEESEAGKEESEAEEEESEEEEEESEAGKEESEAEEEESEAGKEESEEEEEESEEEEEESEAGKEESEEEEEESEAGKEESEAEEEESEAEEEESEAGKEESEAGEEESEAGEEESEAEEEESEAEEEESEAEEEESEAEEEESEAGKEESEAEEEESEAGKEESEAEEEESEAGKEESEAEEEGMERETEKEGEDSEGEGKESGDGEEESGEEEGGEDNEAEEDVAESEQNEDNENEAGKSKEESEEEKEEEEGGERSGEHEDKEEGDQEDKDEEENEQEAVEEEENKKKRKGNEKQSKFQHGRKRSESQEPRQFWDDVLPQYLNLK</sequence>
<name>A0A9F7R2Z2_ICTPU</name>
<feature type="compositionally biased region" description="Acidic residues" evidence="22">
    <location>
        <begin position="1460"/>
        <end position="1479"/>
    </location>
</feature>
<keyword evidence="13" id="KW-0333">Golgi apparatus</keyword>
<keyword evidence="15" id="KW-0206">Cytoskeleton</keyword>
<keyword evidence="10" id="KW-0677">Repeat</keyword>
<keyword evidence="17" id="KW-0449">Lipoprotein</keyword>
<gene>
    <name evidence="25" type="primary">rpgrb</name>
</gene>
<dbReference type="InterPro" id="IPR009091">
    <property type="entry name" value="RCC1/BLIP-II"/>
</dbReference>
<feature type="compositionally biased region" description="Acidic residues" evidence="22">
    <location>
        <begin position="1031"/>
        <end position="1049"/>
    </location>
</feature>
<feature type="compositionally biased region" description="Basic and acidic residues" evidence="22">
    <location>
        <begin position="914"/>
        <end position="930"/>
    </location>
</feature>
<keyword evidence="19" id="KW-0844">Vision</keyword>
<feature type="compositionally biased region" description="Acidic residues" evidence="22">
    <location>
        <begin position="1292"/>
        <end position="1306"/>
    </location>
</feature>
<feature type="compositionally biased region" description="Acidic residues" evidence="22">
    <location>
        <begin position="1237"/>
        <end position="1257"/>
    </location>
</feature>
<feature type="compositionally biased region" description="Basic and acidic residues" evidence="22">
    <location>
        <begin position="1588"/>
        <end position="1598"/>
    </location>
</feature>
<protein>
    <recommendedName>
        <fullName evidence="20">X-linked retinitis pigmentosa GTPase regulator</fullName>
    </recommendedName>
</protein>
<feature type="compositionally biased region" description="Basic and acidic residues" evidence="22">
    <location>
        <begin position="942"/>
        <end position="969"/>
    </location>
</feature>
<evidence type="ECO:0000256" key="7">
    <source>
        <dbReference type="ARBA" id="ARBA00022553"/>
    </source>
</evidence>
<dbReference type="Proteomes" id="UP000221080">
    <property type="component" value="Chromosome 27"/>
</dbReference>
<dbReference type="GO" id="GO:0005813">
    <property type="term" value="C:centrosome"/>
    <property type="evidence" value="ECO:0007669"/>
    <property type="project" value="UniProtKB-SubCell"/>
</dbReference>
<feature type="compositionally biased region" description="Acidic residues" evidence="22">
    <location>
        <begin position="1526"/>
        <end position="1536"/>
    </location>
</feature>
<feature type="compositionally biased region" description="Polar residues" evidence="22">
    <location>
        <begin position="802"/>
        <end position="812"/>
    </location>
</feature>
<feature type="compositionally biased region" description="Acidic residues" evidence="22">
    <location>
        <begin position="1313"/>
        <end position="1355"/>
    </location>
</feature>
<feature type="compositionally biased region" description="Acidic residues" evidence="22">
    <location>
        <begin position="1156"/>
        <end position="1175"/>
    </location>
</feature>
<feature type="compositionally biased region" description="Basic and acidic residues" evidence="22">
    <location>
        <begin position="612"/>
        <end position="625"/>
    </location>
</feature>
<dbReference type="CTD" id="557752"/>
<feature type="compositionally biased region" description="Acidic residues" evidence="22">
    <location>
        <begin position="1099"/>
        <end position="1113"/>
    </location>
</feature>